<name>A0A9N9F8Q3_9GLOM</name>
<reference evidence="1" key="1">
    <citation type="submission" date="2021-06" db="EMBL/GenBank/DDBJ databases">
        <authorList>
            <person name="Kallberg Y."/>
            <person name="Tangrot J."/>
            <person name="Rosling A."/>
        </authorList>
    </citation>
    <scope>NUCLEOTIDE SEQUENCE</scope>
    <source>
        <strain evidence="1">FL130A</strain>
    </source>
</reference>
<protein>
    <submittedName>
        <fullName evidence="1">3989_t:CDS:1</fullName>
    </submittedName>
</protein>
<sequence>MQRLRRSRLSNIFLQNKKPSTLDQIFSIWTKGNERFEDDQQIVERIQHWLEINAQSATTLFEKIYMESLRDITYTPLLAFFYHWGIGTKVNPDETFHWYKIAAERNNNMIAQNQVGGCFNQCVLVDTFLNLLSTNQLSQLKAKQQNQPHKTPLIEEVAIMTLDILLPRKKPLFANGRRASFWRVINAILRLMKKDGARIQSIYGIPETNFANGIIGFFEKRPELASWISNVKSYRFFCGAYDYPRHSITILSNNLNTMELCFGRRRAVDHCVKFLENMSPSPNLKRFVIKGFKEFDMIDNLLIALKSVARNLIEIEFIETSFRDGQNFSHTEAIQSLRILSFIKCSTLTKKIFESFFKIQKRYLSQVYMINCKSVSQEFVDLVDNINRENNHHVMAKKIRS</sequence>
<dbReference type="EMBL" id="CAJVPS010000961">
    <property type="protein sequence ID" value="CAG8517137.1"/>
    <property type="molecule type" value="Genomic_DNA"/>
</dbReference>
<organism evidence="1 2">
    <name type="scientific">Ambispora leptoticha</name>
    <dbReference type="NCBI Taxonomy" id="144679"/>
    <lineage>
        <taxon>Eukaryota</taxon>
        <taxon>Fungi</taxon>
        <taxon>Fungi incertae sedis</taxon>
        <taxon>Mucoromycota</taxon>
        <taxon>Glomeromycotina</taxon>
        <taxon>Glomeromycetes</taxon>
        <taxon>Archaeosporales</taxon>
        <taxon>Ambisporaceae</taxon>
        <taxon>Ambispora</taxon>
    </lineage>
</organism>
<dbReference type="Proteomes" id="UP000789508">
    <property type="component" value="Unassembled WGS sequence"/>
</dbReference>
<proteinExistence type="predicted"/>
<dbReference type="Gene3D" id="1.25.40.10">
    <property type="entry name" value="Tetratricopeptide repeat domain"/>
    <property type="match status" value="1"/>
</dbReference>
<evidence type="ECO:0000313" key="2">
    <source>
        <dbReference type="Proteomes" id="UP000789508"/>
    </source>
</evidence>
<comment type="caution">
    <text evidence="1">The sequence shown here is derived from an EMBL/GenBank/DDBJ whole genome shotgun (WGS) entry which is preliminary data.</text>
</comment>
<evidence type="ECO:0000313" key="1">
    <source>
        <dbReference type="EMBL" id="CAG8517137.1"/>
    </source>
</evidence>
<keyword evidence="2" id="KW-1185">Reference proteome</keyword>
<dbReference type="OrthoDB" id="2351154at2759"/>
<accession>A0A9N9F8Q3</accession>
<gene>
    <name evidence="1" type="ORF">ALEPTO_LOCUS4275</name>
</gene>
<dbReference type="InterPro" id="IPR011990">
    <property type="entry name" value="TPR-like_helical_dom_sf"/>
</dbReference>
<dbReference type="SUPFAM" id="SSF81901">
    <property type="entry name" value="HCP-like"/>
    <property type="match status" value="1"/>
</dbReference>
<dbReference type="AlphaFoldDB" id="A0A9N9F8Q3"/>